<dbReference type="InterPro" id="IPR050155">
    <property type="entry name" value="HAD-like_hydrolase_sf"/>
</dbReference>
<dbReference type="Pfam" id="PF00702">
    <property type="entry name" value="Hydrolase"/>
    <property type="match status" value="1"/>
</dbReference>
<reference evidence="5" key="3">
    <citation type="submission" date="2023-10" db="EMBL/GenBank/DDBJ databases">
        <authorList>
            <person name="Picardeau M."/>
            <person name="Thibeaux R."/>
        </authorList>
    </citation>
    <scope>NUCLEOTIDE SEQUENCE</scope>
    <source>
        <strain evidence="5">ATI7-C-A5</strain>
    </source>
</reference>
<evidence type="ECO:0000256" key="3">
    <source>
        <dbReference type="ARBA" id="ARBA00006171"/>
    </source>
</evidence>
<accession>A0A2N0B783</accession>
<dbReference type="AlphaFoldDB" id="A0A2N0B783"/>
<evidence type="ECO:0000313" key="7">
    <source>
        <dbReference type="Proteomes" id="UP000232122"/>
    </source>
</evidence>
<dbReference type="GO" id="GO:0006281">
    <property type="term" value="P:DNA repair"/>
    <property type="evidence" value="ECO:0007669"/>
    <property type="project" value="TreeGrafter"/>
</dbReference>
<dbReference type="EC" id="3.1.3.18" evidence="4"/>
<dbReference type="PRINTS" id="PR00413">
    <property type="entry name" value="HADHALOGNASE"/>
</dbReference>
<proteinExistence type="inferred from homology"/>
<reference evidence="6" key="1">
    <citation type="submission" date="2017-07" db="EMBL/GenBank/DDBJ databases">
        <title>Leptospira spp. isolated from tropical soils.</title>
        <authorList>
            <person name="Thibeaux R."/>
            <person name="Iraola G."/>
            <person name="Ferres I."/>
            <person name="Bierque E."/>
            <person name="Girault D."/>
            <person name="Soupe-Gilbert M.-E."/>
            <person name="Picardeau M."/>
            <person name="Goarant C."/>
        </authorList>
    </citation>
    <scope>NUCLEOTIDE SEQUENCE [LARGE SCALE GENOMIC DNA]</scope>
    <source>
        <strain evidence="6">ATI7-C-A5</strain>
    </source>
</reference>
<keyword evidence="7" id="KW-1185">Reference proteome</keyword>
<evidence type="ECO:0000256" key="1">
    <source>
        <dbReference type="ARBA" id="ARBA00000830"/>
    </source>
</evidence>
<evidence type="ECO:0000313" key="6">
    <source>
        <dbReference type="EMBL" id="PJZ92432.1"/>
    </source>
</evidence>
<dbReference type="PANTHER" id="PTHR43434">
    <property type="entry name" value="PHOSPHOGLYCOLATE PHOSPHATASE"/>
    <property type="match status" value="1"/>
</dbReference>
<dbReference type="OrthoDB" id="9792518at2"/>
<dbReference type="RefSeq" id="WP_100748150.1">
    <property type="nucleotide sequence ID" value="NZ_NPEF02000005.1"/>
</dbReference>
<comment type="pathway">
    <text evidence="2">Organic acid metabolism; glycolate biosynthesis; glycolate from 2-phosphoglycolate: step 1/1.</text>
</comment>
<organism evidence="6">
    <name type="scientific">Leptospira ellisii</name>
    <dbReference type="NCBI Taxonomy" id="2023197"/>
    <lineage>
        <taxon>Bacteria</taxon>
        <taxon>Pseudomonadati</taxon>
        <taxon>Spirochaetota</taxon>
        <taxon>Spirochaetia</taxon>
        <taxon>Leptospirales</taxon>
        <taxon>Leptospiraceae</taxon>
        <taxon>Leptospira</taxon>
    </lineage>
</organism>
<gene>
    <name evidence="5" type="ORF">CH379_005730</name>
    <name evidence="6" type="ORF">CH379_13190</name>
</gene>
<keyword evidence="5" id="KW-0378">Hydrolase</keyword>
<evidence type="ECO:0000313" key="5">
    <source>
        <dbReference type="EMBL" id="MDV6235125.1"/>
    </source>
</evidence>
<name>A0A2N0B783_9LEPT</name>
<dbReference type="GO" id="GO:0005829">
    <property type="term" value="C:cytosol"/>
    <property type="evidence" value="ECO:0007669"/>
    <property type="project" value="TreeGrafter"/>
</dbReference>
<protein>
    <recommendedName>
        <fullName evidence="4">phosphoglycolate phosphatase</fullName>
        <ecNumber evidence="4">3.1.3.18</ecNumber>
    </recommendedName>
</protein>
<dbReference type="Gene3D" id="3.40.50.1000">
    <property type="entry name" value="HAD superfamily/HAD-like"/>
    <property type="match status" value="1"/>
</dbReference>
<dbReference type="NCBIfam" id="TIGR01549">
    <property type="entry name" value="HAD-SF-IA-v1"/>
    <property type="match status" value="1"/>
</dbReference>
<dbReference type="GO" id="GO:0008967">
    <property type="term" value="F:phosphoglycolate phosphatase activity"/>
    <property type="evidence" value="ECO:0007669"/>
    <property type="project" value="UniProtKB-EC"/>
</dbReference>
<sequence>MTGFSADSLQALAFDVDGTLFSSEEIILEVYKDAIEHFSQTSGIPIELPSRERIMLEIGKPVKTIFLNLLPQLEEPQRDSISDSVLRFLCQRIRAGEGEFYPRVKETIESLAKKGFRILAASNGRRPYVETILDVAGVLPLFDPILVLDNERIKTKGGILKEYVKLYGLEPEKILMIGDRLSDYEAARQNGCPFAFCAYGHAPLGEIPDFELELKKLEDLASLL</sequence>
<comment type="catalytic activity">
    <reaction evidence="1">
        <text>2-phosphoglycolate + H2O = glycolate + phosphate</text>
        <dbReference type="Rhea" id="RHEA:14369"/>
        <dbReference type="ChEBI" id="CHEBI:15377"/>
        <dbReference type="ChEBI" id="CHEBI:29805"/>
        <dbReference type="ChEBI" id="CHEBI:43474"/>
        <dbReference type="ChEBI" id="CHEBI:58033"/>
        <dbReference type="EC" id="3.1.3.18"/>
    </reaction>
</comment>
<dbReference type="InterPro" id="IPR023214">
    <property type="entry name" value="HAD_sf"/>
</dbReference>
<dbReference type="EMBL" id="NPEF01000137">
    <property type="protein sequence ID" value="PJZ92432.1"/>
    <property type="molecule type" value="Genomic_DNA"/>
</dbReference>
<reference evidence="5 7" key="2">
    <citation type="journal article" date="2018" name="Microb. Genom.">
        <title>Deciphering the unexplored Leptospira diversity from soils uncovers genomic evolution to virulence.</title>
        <authorList>
            <person name="Thibeaux R."/>
            <person name="Iraola G."/>
            <person name="Ferres I."/>
            <person name="Bierque E."/>
            <person name="Girault D."/>
            <person name="Soupe-Gilbert M.E."/>
            <person name="Picardeau M."/>
            <person name="Goarant C."/>
        </authorList>
    </citation>
    <scope>NUCLEOTIDE SEQUENCE [LARGE SCALE GENOMIC DNA]</scope>
    <source>
        <strain evidence="5 7">ATI7-C-A5</strain>
    </source>
</reference>
<dbReference type="PANTHER" id="PTHR43434:SF1">
    <property type="entry name" value="PHOSPHOGLYCOLATE PHOSPHATASE"/>
    <property type="match status" value="1"/>
</dbReference>
<dbReference type="SUPFAM" id="SSF56784">
    <property type="entry name" value="HAD-like"/>
    <property type="match status" value="1"/>
</dbReference>
<dbReference type="SFLD" id="SFLDG01129">
    <property type="entry name" value="C1.5:_HAD__Beta-PGM__Phosphata"/>
    <property type="match status" value="1"/>
</dbReference>
<dbReference type="InterPro" id="IPR023198">
    <property type="entry name" value="PGP-like_dom2"/>
</dbReference>
<dbReference type="Proteomes" id="UP000232122">
    <property type="component" value="Unassembled WGS sequence"/>
</dbReference>
<comment type="similarity">
    <text evidence="3">Belongs to the HAD-like hydrolase superfamily. CbbY/CbbZ/Gph/YieH family.</text>
</comment>
<dbReference type="SFLD" id="SFLDS00003">
    <property type="entry name" value="Haloacid_Dehalogenase"/>
    <property type="match status" value="1"/>
</dbReference>
<dbReference type="Gene3D" id="1.10.150.240">
    <property type="entry name" value="Putative phosphatase, domain 2"/>
    <property type="match status" value="1"/>
</dbReference>
<dbReference type="InterPro" id="IPR006439">
    <property type="entry name" value="HAD-SF_hydro_IA"/>
</dbReference>
<dbReference type="InterPro" id="IPR036412">
    <property type="entry name" value="HAD-like_sf"/>
</dbReference>
<accession>A0A2N0BGF9</accession>
<evidence type="ECO:0000256" key="2">
    <source>
        <dbReference type="ARBA" id="ARBA00004818"/>
    </source>
</evidence>
<comment type="caution">
    <text evidence="6">The sequence shown here is derived from an EMBL/GenBank/DDBJ whole genome shotgun (WGS) entry which is preliminary data.</text>
</comment>
<dbReference type="EMBL" id="NPEF02000005">
    <property type="protein sequence ID" value="MDV6235125.1"/>
    <property type="molecule type" value="Genomic_DNA"/>
</dbReference>
<evidence type="ECO:0000256" key="4">
    <source>
        <dbReference type="ARBA" id="ARBA00013078"/>
    </source>
</evidence>